<evidence type="ECO:0000313" key="1">
    <source>
        <dbReference type="EMBL" id="CAH1780052.1"/>
    </source>
</evidence>
<protein>
    <submittedName>
        <fullName evidence="1">Uncharacterized protein</fullName>
    </submittedName>
</protein>
<sequence length="692" mass="78473">MLKVLVLVALWCACQAQEAKDVEGLKKTVNSLARQMMLQQLFVEERIRSDGDSGIKQTRHSRDGTKSYFSTSFTDSRIAAIHDHTNNIRTVGMGEFIAVLNGVEFRTRHNDYRLLMPSKTKKTFHSVDPIPFPDVPPAVLAKKTVNEQVIEMREWFKAWKNQNFKVRDYRKFFKPVMCYLEGAWTKSSKSINEPFFSDRHFIDASSWFDLQEKIRFTSYTGRKSNAENYAYLPVKIMNMMNGTIPEFAQWNYRIVCSPVNKDIPLKRLRVVDDLAARVSNNKKTMKEHSESRAARFQINPFPYPNWPKTDRPIKRGFVDSIMEEIPGKDNFGANLVDDSFGLTSATFTNVSVPLNAAYYHRWFRVMRRDAMGVNVRARGYADNNVYMAMTTQPNVAPMRVTDCKMSGKGKARKRTCKTYEQRWTYAIPLEVIYLTPLYNWNPYDLEYKGEANRPLGRTVNMPAVKGGQMRNGGLTKQTAYNGINSRVYYKTPAEFFNGNEVNKDRADTAKGVAGVLDRNGEVRSVVASGTRIYLRNIPGIGTMRTRYPIMPVHVEGSPIWKELDALKDVVLEQKKFLKLYRTPPVNGGSTGPKPTGPPAPKGVTLTMAYTVKNPPGEHTHTVFLSGEEVKSLNAGKAVTVDTTEESGHSHNLVLRQSNPNVTTGAKYYYVTCDGKKVCWDAHGSAMKVVKKL</sequence>
<dbReference type="AlphaFoldDB" id="A0A8J1Y7P9"/>
<reference evidence="1" key="1">
    <citation type="submission" date="2022-03" db="EMBL/GenBank/DDBJ databases">
        <authorList>
            <person name="Martin C."/>
        </authorList>
    </citation>
    <scope>NUCLEOTIDE SEQUENCE</scope>
</reference>
<evidence type="ECO:0000313" key="2">
    <source>
        <dbReference type="Proteomes" id="UP000749559"/>
    </source>
</evidence>
<keyword evidence="2" id="KW-1185">Reference proteome</keyword>
<dbReference type="OrthoDB" id="6059742at2759"/>
<accession>A0A8J1Y7P9</accession>
<comment type="caution">
    <text evidence="1">The sequence shown here is derived from an EMBL/GenBank/DDBJ whole genome shotgun (WGS) entry which is preliminary data.</text>
</comment>
<name>A0A8J1Y7P9_OWEFU</name>
<organism evidence="1 2">
    <name type="scientific">Owenia fusiformis</name>
    <name type="common">Polychaete worm</name>
    <dbReference type="NCBI Taxonomy" id="6347"/>
    <lineage>
        <taxon>Eukaryota</taxon>
        <taxon>Metazoa</taxon>
        <taxon>Spiralia</taxon>
        <taxon>Lophotrochozoa</taxon>
        <taxon>Annelida</taxon>
        <taxon>Polychaeta</taxon>
        <taxon>Sedentaria</taxon>
        <taxon>Canalipalpata</taxon>
        <taxon>Sabellida</taxon>
        <taxon>Oweniida</taxon>
        <taxon>Oweniidae</taxon>
        <taxon>Owenia</taxon>
    </lineage>
</organism>
<gene>
    <name evidence="1" type="ORF">OFUS_LOCUS6796</name>
</gene>
<proteinExistence type="predicted"/>
<dbReference type="Proteomes" id="UP000749559">
    <property type="component" value="Unassembled WGS sequence"/>
</dbReference>
<dbReference type="EMBL" id="CAIIXF020000003">
    <property type="protein sequence ID" value="CAH1780052.1"/>
    <property type="molecule type" value="Genomic_DNA"/>
</dbReference>